<dbReference type="Proteomes" id="UP001596383">
    <property type="component" value="Unassembled WGS sequence"/>
</dbReference>
<name>A0ABD5SRA4_9EURY</name>
<feature type="domain" description="ArsA/GET3 Anion-transporting ATPase-like" evidence="1">
    <location>
        <begin position="4"/>
        <end position="41"/>
    </location>
</feature>
<evidence type="ECO:0000259" key="1">
    <source>
        <dbReference type="Pfam" id="PF02374"/>
    </source>
</evidence>
<dbReference type="InterPro" id="IPR025723">
    <property type="entry name" value="ArsA/GET3_ATPase-like"/>
</dbReference>
<dbReference type="SUPFAM" id="SSF52540">
    <property type="entry name" value="P-loop containing nucleoside triphosphate hydrolases"/>
    <property type="match status" value="1"/>
</dbReference>
<proteinExistence type="predicted"/>
<dbReference type="InterPro" id="IPR027417">
    <property type="entry name" value="P-loop_NTPase"/>
</dbReference>
<protein>
    <submittedName>
        <fullName evidence="2">ArsA-related P-loop ATPase</fullName>
    </submittedName>
</protein>
<comment type="caution">
    <text evidence="2">The sequence shown here is derived from an EMBL/GenBank/DDBJ whole genome shotgun (WGS) entry which is preliminary data.</text>
</comment>
<organism evidence="2 3">
    <name type="scientific">Natrinema soli</name>
    <dbReference type="NCBI Taxonomy" id="1930624"/>
    <lineage>
        <taxon>Archaea</taxon>
        <taxon>Methanobacteriati</taxon>
        <taxon>Methanobacteriota</taxon>
        <taxon>Stenosarchaea group</taxon>
        <taxon>Halobacteria</taxon>
        <taxon>Halobacteriales</taxon>
        <taxon>Natrialbaceae</taxon>
        <taxon>Natrinema</taxon>
    </lineage>
</organism>
<gene>
    <name evidence="2" type="ORF">ACFQE6_15015</name>
</gene>
<evidence type="ECO:0000313" key="2">
    <source>
        <dbReference type="EMBL" id="MFC6766251.1"/>
    </source>
</evidence>
<dbReference type="AlphaFoldDB" id="A0ABD5SRA4"/>
<dbReference type="EMBL" id="JBHSWV010000229">
    <property type="protein sequence ID" value="MFC6766251.1"/>
    <property type="molecule type" value="Genomic_DNA"/>
</dbReference>
<dbReference type="Pfam" id="PF02374">
    <property type="entry name" value="ArsA_ATPase"/>
    <property type="match status" value="1"/>
</dbReference>
<accession>A0ABD5SRA4</accession>
<dbReference type="Gene3D" id="3.40.50.300">
    <property type="entry name" value="P-loop containing nucleotide triphosphate hydrolases"/>
    <property type="match status" value="1"/>
</dbReference>
<feature type="non-terminal residue" evidence="2">
    <location>
        <position position="42"/>
    </location>
</feature>
<dbReference type="RefSeq" id="WP_273739226.1">
    <property type="nucleotide sequence ID" value="NZ_JAQIVI010000229.1"/>
</dbReference>
<keyword evidence="3" id="KW-1185">Reference proteome</keyword>
<sequence>MTDCICDGGKGSVGKVTCAAAAGLSLAAAGRRTLVVSTRPTR</sequence>
<evidence type="ECO:0000313" key="3">
    <source>
        <dbReference type="Proteomes" id="UP001596383"/>
    </source>
</evidence>
<reference evidence="2 3" key="1">
    <citation type="journal article" date="2019" name="Int. J. Syst. Evol. Microbiol.">
        <title>The Global Catalogue of Microorganisms (GCM) 10K type strain sequencing project: providing services to taxonomists for standard genome sequencing and annotation.</title>
        <authorList>
            <consortium name="The Broad Institute Genomics Platform"/>
            <consortium name="The Broad Institute Genome Sequencing Center for Infectious Disease"/>
            <person name="Wu L."/>
            <person name="Ma J."/>
        </authorList>
    </citation>
    <scope>NUCLEOTIDE SEQUENCE [LARGE SCALE GENOMIC DNA]</scope>
    <source>
        <strain evidence="2 3">LMG 29247</strain>
    </source>
</reference>